<sequence>MIDPVPGTFVKRPVEINSLTFNSFLSFSHRVQQRIVQFPSSADGNWTTRSRKIKIYSTAVLEKSSGTSLVVEIHSDGIFRDLLRNCKFTFDLQCQFYLLEARTYKDTTIRNQARFQKNNEKWCETLQGKNKFIDSKCAHRTPGRSSCSQQ</sequence>
<name>A0A915L249_ROMCU</name>
<keyword evidence="1" id="KW-1185">Reference proteome</keyword>
<evidence type="ECO:0000313" key="1">
    <source>
        <dbReference type="Proteomes" id="UP000887565"/>
    </source>
</evidence>
<evidence type="ECO:0000313" key="2">
    <source>
        <dbReference type="WBParaSite" id="nRc.2.0.1.t43833-RA"/>
    </source>
</evidence>
<dbReference type="Proteomes" id="UP000887565">
    <property type="component" value="Unplaced"/>
</dbReference>
<proteinExistence type="predicted"/>
<dbReference type="AlphaFoldDB" id="A0A915L249"/>
<accession>A0A915L249</accession>
<organism evidence="1 2">
    <name type="scientific">Romanomermis culicivorax</name>
    <name type="common">Nematode worm</name>
    <dbReference type="NCBI Taxonomy" id="13658"/>
    <lineage>
        <taxon>Eukaryota</taxon>
        <taxon>Metazoa</taxon>
        <taxon>Ecdysozoa</taxon>
        <taxon>Nematoda</taxon>
        <taxon>Enoplea</taxon>
        <taxon>Dorylaimia</taxon>
        <taxon>Mermithida</taxon>
        <taxon>Mermithoidea</taxon>
        <taxon>Mermithidae</taxon>
        <taxon>Romanomermis</taxon>
    </lineage>
</organism>
<reference evidence="2" key="1">
    <citation type="submission" date="2022-11" db="UniProtKB">
        <authorList>
            <consortium name="WormBaseParasite"/>
        </authorList>
    </citation>
    <scope>IDENTIFICATION</scope>
</reference>
<protein>
    <submittedName>
        <fullName evidence="2">Uncharacterized protein</fullName>
    </submittedName>
</protein>
<dbReference type="WBParaSite" id="nRc.2.0.1.t43833-RA">
    <property type="protein sequence ID" value="nRc.2.0.1.t43833-RA"/>
    <property type="gene ID" value="nRc.2.0.1.g43833"/>
</dbReference>